<dbReference type="RefSeq" id="XP_033592478.1">
    <property type="nucleotide sequence ID" value="XM_033738591.1"/>
</dbReference>
<gene>
    <name evidence="2" type="ORF">BDY17DRAFT_66915</name>
</gene>
<dbReference type="Gene3D" id="1.20.58.340">
    <property type="entry name" value="Magnesium transport protein CorA, transmembrane region"/>
    <property type="match status" value="1"/>
</dbReference>
<dbReference type="AlphaFoldDB" id="A0A6A6Q1Q0"/>
<protein>
    <recommendedName>
        <fullName evidence="4">Cora-like Mg2+ transporter protein-domain-containing protein</fullName>
    </recommendedName>
</protein>
<organism evidence="2 3">
    <name type="scientific">Neohortaea acidophila</name>
    <dbReference type="NCBI Taxonomy" id="245834"/>
    <lineage>
        <taxon>Eukaryota</taxon>
        <taxon>Fungi</taxon>
        <taxon>Dikarya</taxon>
        <taxon>Ascomycota</taxon>
        <taxon>Pezizomycotina</taxon>
        <taxon>Dothideomycetes</taxon>
        <taxon>Dothideomycetidae</taxon>
        <taxon>Mycosphaerellales</taxon>
        <taxon>Teratosphaeriaceae</taxon>
        <taxon>Neohortaea</taxon>
    </lineage>
</organism>
<evidence type="ECO:0000313" key="3">
    <source>
        <dbReference type="Proteomes" id="UP000799767"/>
    </source>
</evidence>
<feature type="transmembrane region" description="Helical" evidence="1">
    <location>
        <begin position="394"/>
        <end position="413"/>
    </location>
</feature>
<reference evidence="2" key="1">
    <citation type="journal article" date="2020" name="Stud. Mycol.">
        <title>101 Dothideomycetes genomes: a test case for predicting lifestyles and emergence of pathogens.</title>
        <authorList>
            <person name="Haridas S."/>
            <person name="Albert R."/>
            <person name="Binder M."/>
            <person name="Bloem J."/>
            <person name="Labutti K."/>
            <person name="Salamov A."/>
            <person name="Andreopoulos B."/>
            <person name="Baker S."/>
            <person name="Barry K."/>
            <person name="Bills G."/>
            <person name="Bluhm B."/>
            <person name="Cannon C."/>
            <person name="Castanera R."/>
            <person name="Culley D."/>
            <person name="Daum C."/>
            <person name="Ezra D."/>
            <person name="Gonzalez J."/>
            <person name="Henrissat B."/>
            <person name="Kuo A."/>
            <person name="Liang C."/>
            <person name="Lipzen A."/>
            <person name="Lutzoni F."/>
            <person name="Magnuson J."/>
            <person name="Mondo S."/>
            <person name="Nolan M."/>
            <person name="Ohm R."/>
            <person name="Pangilinan J."/>
            <person name="Park H.-J."/>
            <person name="Ramirez L."/>
            <person name="Alfaro M."/>
            <person name="Sun H."/>
            <person name="Tritt A."/>
            <person name="Yoshinaga Y."/>
            <person name="Zwiers L.-H."/>
            <person name="Turgeon B."/>
            <person name="Goodwin S."/>
            <person name="Spatafora J."/>
            <person name="Crous P."/>
            <person name="Grigoriev I."/>
        </authorList>
    </citation>
    <scope>NUCLEOTIDE SEQUENCE</scope>
    <source>
        <strain evidence="2">CBS 113389</strain>
    </source>
</reference>
<proteinExistence type="predicted"/>
<keyword evidence="1" id="KW-1133">Transmembrane helix</keyword>
<dbReference type="Proteomes" id="UP000799767">
    <property type="component" value="Unassembled WGS sequence"/>
</dbReference>
<evidence type="ECO:0000256" key="1">
    <source>
        <dbReference type="SAM" id="Phobius"/>
    </source>
</evidence>
<sequence length="437" mass="50079">MEPVKFEISDSKLEHNNWRFPATLKTYALRELEEEDFLVNHKIDRSYDDSTVRFKLLVGKGVSANLLDTTKLPFRSDILEQVKKNGWISDEYEHLWRRDGGGSACLISHKILVFLLQTPRDGRSFTSLSLVNRERAHCGGIFFTDETYNLDKLLGAQTYLNRHPKVPRDFAILPFNVLVHHVEETLGYVQKLSRELTSTEKRIAEGNISLDENGDYKLLNRLNLEHLRLQRRSNFELELARNLLKYLTEYQNLWSALWEGGTSYLEEMREKIEQQMRYAEQVKVDLDIVPRRIKGQSKTIFNFIAQRDNALNIQLAQSSRRIAEESRRDNLLNIEIAKATAQVAEETRQDSAAMKTIAILTLTFLPGTAVASVFSMNGMFNWSPAPGGQIASPYLYVFFVVTVPLTIFLYIAVSPQCCQCYPEAAHSPSYPLLTMGS</sequence>
<dbReference type="EMBL" id="MU001632">
    <property type="protein sequence ID" value="KAF2485909.1"/>
    <property type="molecule type" value="Genomic_DNA"/>
</dbReference>
<accession>A0A6A6Q1Q0</accession>
<dbReference type="GeneID" id="54479593"/>
<name>A0A6A6Q1Q0_9PEZI</name>
<evidence type="ECO:0008006" key="4">
    <source>
        <dbReference type="Google" id="ProtNLM"/>
    </source>
</evidence>
<feature type="transmembrane region" description="Helical" evidence="1">
    <location>
        <begin position="357"/>
        <end position="382"/>
    </location>
</feature>
<keyword evidence="1" id="KW-0472">Membrane</keyword>
<keyword evidence="3" id="KW-1185">Reference proteome</keyword>
<evidence type="ECO:0000313" key="2">
    <source>
        <dbReference type="EMBL" id="KAF2485909.1"/>
    </source>
</evidence>
<dbReference type="OrthoDB" id="2830640at2759"/>
<keyword evidence="1" id="KW-0812">Transmembrane</keyword>